<comment type="caution">
    <text evidence="2">The sequence shown here is derived from an EMBL/GenBank/DDBJ whole genome shotgun (WGS) entry which is preliminary data.</text>
</comment>
<dbReference type="InterPro" id="IPR002156">
    <property type="entry name" value="RNaseH_domain"/>
</dbReference>
<dbReference type="Proteomes" id="UP001280121">
    <property type="component" value="Unassembled WGS sequence"/>
</dbReference>
<dbReference type="Gene3D" id="3.30.420.10">
    <property type="entry name" value="Ribonuclease H-like superfamily/Ribonuclease H"/>
    <property type="match status" value="1"/>
</dbReference>
<dbReference type="InterPro" id="IPR036397">
    <property type="entry name" value="RNaseH_sf"/>
</dbReference>
<evidence type="ECO:0000259" key="1">
    <source>
        <dbReference type="Pfam" id="PF13456"/>
    </source>
</evidence>
<dbReference type="Pfam" id="PF13456">
    <property type="entry name" value="RVT_3"/>
    <property type="match status" value="1"/>
</dbReference>
<keyword evidence="3" id="KW-1185">Reference proteome</keyword>
<evidence type="ECO:0000313" key="3">
    <source>
        <dbReference type="Proteomes" id="UP001280121"/>
    </source>
</evidence>
<sequence>MVDEVTSVEIMVSNQFMETFTFGRTDMESNSRVKCIKESDRNTRFFHLVSNVRRKANDIGSLNISGSWCFRPVQVKNGVFSFLNNYFKKGRQLRPAINGISVKQISDQNNLSLEAAFSSEEVWVALNNCDGNKASGPDGFNLNFIKNNWEIIKDDFINFLHEFSSNGAVVKDLNHMFLALIPKTKCPESLHDYRPISLIGSLYKVLAKVLANRLKLVMLVLFKWPLRKGDLLSPFFFNLVVEVLSNMLDKAKDLGMIKVSGLKVNFLESCLVKVGKKSPNDGEWAKSFCCSLASLPLLYLGLPLGGNPTREIFWRLIIAKVENRLAHWMRGFLSKGDRLVLIKVVLSSLPTYFMSFFRIPEGEAKRIEKQQREFFWNDSLMKKKMFVMDWVSLCKSKKQDGLGIGRMIDKWLSLIAKWLWRFGREYRFLWKNHGCGSDVYLTLLLLDISDMCVDKENVRVVKHKKWTPPMGNALFSNVDGSTRGCLGEAGIDGSLRDTTGQILLLFSSYLEVMNSCSAEVHTILKACQLVSSNISLLIRDISIITDLKYVVEWIKGEDFDHLPVAHLVYNIKNFIHDMAGLEIMFKLRASNSLADSLTKEGSTN</sequence>
<proteinExistence type="predicted"/>
<evidence type="ECO:0000313" key="2">
    <source>
        <dbReference type="EMBL" id="KAK2652607.1"/>
    </source>
</evidence>
<feature type="domain" description="RNase H type-1" evidence="1">
    <location>
        <begin position="477"/>
        <end position="600"/>
    </location>
</feature>
<dbReference type="SUPFAM" id="SSF53098">
    <property type="entry name" value="Ribonuclease H-like"/>
    <property type="match status" value="1"/>
</dbReference>
<protein>
    <recommendedName>
        <fullName evidence="1">RNase H type-1 domain-containing protein</fullName>
    </recommendedName>
</protein>
<reference evidence="2" key="1">
    <citation type="journal article" date="2023" name="Plant J.">
        <title>Genome sequences and population genomics provide insights into the demographic history, inbreeding, and mutation load of two 'living fossil' tree species of Dipteronia.</title>
        <authorList>
            <person name="Feng Y."/>
            <person name="Comes H.P."/>
            <person name="Chen J."/>
            <person name="Zhu S."/>
            <person name="Lu R."/>
            <person name="Zhang X."/>
            <person name="Li P."/>
            <person name="Qiu J."/>
            <person name="Olsen K.M."/>
            <person name="Qiu Y."/>
        </authorList>
    </citation>
    <scope>NUCLEOTIDE SEQUENCE</scope>
    <source>
        <strain evidence="2">KIB01</strain>
    </source>
</reference>
<dbReference type="PANTHER" id="PTHR33116">
    <property type="entry name" value="REVERSE TRANSCRIPTASE ZINC-BINDING DOMAIN-CONTAINING PROTEIN-RELATED-RELATED"/>
    <property type="match status" value="1"/>
</dbReference>
<name>A0AAD9X4I4_9ROSI</name>
<dbReference type="InterPro" id="IPR012337">
    <property type="entry name" value="RNaseH-like_sf"/>
</dbReference>
<accession>A0AAD9X4I4</accession>
<dbReference type="GO" id="GO:0003676">
    <property type="term" value="F:nucleic acid binding"/>
    <property type="evidence" value="ECO:0007669"/>
    <property type="project" value="InterPro"/>
</dbReference>
<gene>
    <name evidence="2" type="ORF">Ddye_012463</name>
</gene>
<dbReference type="EMBL" id="JANJYI010000004">
    <property type="protein sequence ID" value="KAK2652607.1"/>
    <property type="molecule type" value="Genomic_DNA"/>
</dbReference>
<dbReference type="GO" id="GO:0004523">
    <property type="term" value="F:RNA-DNA hybrid ribonuclease activity"/>
    <property type="evidence" value="ECO:0007669"/>
    <property type="project" value="InterPro"/>
</dbReference>
<dbReference type="CDD" id="cd06222">
    <property type="entry name" value="RNase_H_like"/>
    <property type="match status" value="1"/>
</dbReference>
<organism evidence="2 3">
    <name type="scientific">Dipteronia dyeriana</name>
    <dbReference type="NCBI Taxonomy" id="168575"/>
    <lineage>
        <taxon>Eukaryota</taxon>
        <taxon>Viridiplantae</taxon>
        <taxon>Streptophyta</taxon>
        <taxon>Embryophyta</taxon>
        <taxon>Tracheophyta</taxon>
        <taxon>Spermatophyta</taxon>
        <taxon>Magnoliopsida</taxon>
        <taxon>eudicotyledons</taxon>
        <taxon>Gunneridae</taxon>
        <taxon>Pentapetalae</taxon>
        <taxon>rosids</taxon>
        <taxon>malvids</taxon>
        <taxon>Sapindales</taxon>
        <taxon>Sapindaceae</taxon>
        <taxon>Hippocastanoideae</taxon>
        <taxon>Acereae</taxon>
        <taxon>Dipteronia</taxon>
    </lineage>
</organism>
<dbReference type="AlphaFoldDB" id="A0AAD9X4I4"/>
<dbReference type="InterPro" id="IPR044730">
    <property type="entry name" value="RNase_H-like_dom_plant"/>
</dbReference>
<dbReference type="PANTHER" id="PTHR33116:SF78">
    <property type="entry name" value="OS12G0587133 PROTEIN"/>
    <property type="match status" value="1"/>
</dbReference>